<accession>A0ABY8WHT8</accession>
<reference evidence="1 2" key="1">
    <citation type="submission" date="2023-06" db="EMBL/GenBank/DDBJ databases">
        <authorList>
            <person name="Yushchuk O."/>
            <person name="Binda E."/>
            <person name="Ruckert-Reed C."/>
            <person name="Fedorenko V."/>
            <person name="Kalinowski J."/>
            <person name="Marinelli F."/>
        </authorList>
    </citation>
    <scope>NUCLEOTIDE SEQUENCE [LARGE SCALE GENOMIC DNA]</scope>
    <source>
        <strain evidence="1 2">NRRL 3884</strain>
    </source>
</reference>
<dbReference type="EMBL" id="CP126980">
    <property type="protein sequence ID" value="WIM96977.1"/>
    <property type="molecule type" value="Genomic_DNA"/>
</dbReference>
<dbReference type="Pfam" id="PF10824">
    <property type="entry name" value="T7SS_ESX_EspC"/>
    <property type="match status" value="1"/>
</dbReference>
<sequence length="102" mass="11177">MSVDISPDEVRRHARDVDEVGRMLDEVRAAGARIRTSTGAYGYLIGPLFTTRYLNPHGDEAVDAMRKAVDGMLALADELRAIATAFERTDQEAAAELRGRGE</sequence>
<dbReference type="RefSeq" id="WP_284918312.1">
    <property type="nucleotide sequence ID" value="NZ_CP126980.1"/>
</dbReference>
<gene>
    <name evidence="1" type="ORF">ACTOB_000459</name>
</gene>
<dbReference type="InterPro" id="IPR022536">
    <property type="entry name" value="EspC"/>
</dbReference>
<evidence type="ECO:0000313" key="1">
    <source>
        <dbReference type="EMBL" id="WIM96977.1"/>
    </source>
</evidence>
<name>A0ABY8WHT8_9ACTN</name>
<dbReference type="Proteomes" id="UP001240150">
    <property type="component" value="Chromosome"/>
</dbReference>
<evidence type="ECO:0000313" key="2">
    <source>
        <dbReference type="Proteomes" id="UP001240150"/>
    </source>
</evidence>
<keyword evidence="2" id="KW-1185">Reference proteome</keyword>
<protein>
    <submittedName>
        <fullName evidence="1">Type VII secretion target</fullName>
    </submittedName>
</protein>
<proteinExistence type="predicted"/>
<organism evidence="1 2">
    <name type="scientific">Actinoplanes oblitus</name>
    <dbReference type="NCBI Taxonomy" id="3040509"/>
    <lineage>
        <taxon>Bacteria</taxon>
        <taxon>Bacillati</taxon>
        <taxon>Actinomycetota</taxon>
        <taxon>Actinomycetes</taxon>
        <taxon>Micromonosporales</taxon>
        <taxon>Micromonosporaceae</taxon>
        <taxon>Actinoplanes</taxon>
    </lineage>
</organism>